<evidence type="ECO:0000259" key="8">
    <source>
        <dbReference type="Pfam" id="PF21269"/>
    </source>
</evidence>
<feature type="domain" description="Trehalose synthase N-terminal" evidence="8">
    <location>
        <begin position="34"/>
        <end position="179"/>
    </location>
</feature>
<keyword evidence="6" id="KW-0119">Carbohydrate metabolism</keyword>
<dbReference type="Pfam" id="PF00534">
    <property type="entry name" value="Glycos_transf_1"/>
    <property type="match status" value="1"/>
</dbReference>
<sequence>MTASLEQYEQILGKDVIQRLRQLAEPLKGINVVHINSTREGGGVAEILHRLIPLKNELGIQASWEVMTGEDEYYQCTKSMHNALQGDRLDIPERLLKQYESTNQQNYERLRSQLEAADVVFIHDPQPAPLLNLCTERKGKWIWRCHIDASHPYRLVWKYLRPFVQGYDASIWSLPDFAQPMPHPLYIIPPSIDPLSDKNVELEPEMMEKVCHDYNLDPNRPILLQVSRFDRFKDPIGVIQAYRMTKAFGPPVQLVLAGGSATDDPEGEEVLAEVRAAAQNDPDIHILVLPPDAHRTINALQRVSDIVLQKSIKEGFGLTVTEAMWKGKPVIGGDAGGIRLQVINHHTGFLVNTPQGAALRIRYLLKQRHCLNQMGEKARTFVRENFLLTRHLREYLTLMLAVTRETKERIEL</sequence>
<evidence type="ECO:0000256" key="5">
    <source>
        <dbReference type="ARBA" id="ARBA00022679"/>
    </source>
</evidence>
<organism evidence="9 10">
    <name type="scientific">Desulfobacter latus</name>
    <dbReference type="NCBI Taxonomy" id="2292"/>
    <lineage>
        <taxon>Bacteria</taxon>
        <taxon>Pseudomonadati</taxon>
        <taxon>Thermodesulfobacteriota</taxon>
        <taxon>Desulfobacteria</taxon>
        <taxon>Desulfobacterales</taxon>
        <taxon>Desulfobacteraceae</taxon>
        <taxon>Desulfobacter</taxon>
    </lineage>
</organism>
<protein>
    <submittedName>
        <fullName evidence="9">Glycosyltransferase</fullName>
    </submittedName>
</protein>
<evidence type="ECO:0000256" key="3">
    <source>
        <dbReference type="ARBA" id="ARBA00022526"/>
    </source>
</evidence>
<evidence type="ECO:0000313" key="9">
    <source>
        <dbReference type="EMBL" id="NWH04489.1"/>
    </source>
</evidence>
<comment type="similarity">
    <text evidence="1">Belongs to the glycosyltransferase group 1 family. Glycosyltransferase 4 subfamily.</text>
</comment>
<dbReference type="EMBL" id="JACADJ010000012">
    <property type="protein sequence ID" value="NWH04489.1"/>
    <property type="molecule type" value="Genomic_DNA"/>
</dbReference>
<gene>
    <name evidence="9" type="ORF">HXW94_05695</name>
</gene>
<dbReference type="SUPFAM" id="SSF53756">
    <property type="entry name" value="UDP-Glycosyltransferase/glycogen phosphorylase"/>
    <property type="match status" value="1"/>
</dbReference>
<evidence type="ECO:0000256" key="2">
    <source>
        <dbReference type="ARBA" id="ARBA00011738"/>
    </source>
</evidence>
<dbReference type="AlphaFoldDB" id="A0A850STL1"/>
<comment type="caution">
    <text evidence="9">The sequence shown here is derived from an EMBL/GenBank/DDBJ whole genome shotgun (WGS) entry which is preliminary data.</text>
</comment>
<keyword evidence="4" id="KW-0328">Glycosyltransferase</keyword>
<dbReference type="Pfam" id="PF21269">
    <property type="entry name" value="TreT_GT1"/>
    <property type="match status" value="1"/>
</dbReference>
<dbReference type="GO" id="GO:0006006">
    <property type="term" value="P:glucose metabolic process"/>
    <property type="evidence" value="ECO:0007669"/>
    <property type="project" value="UniProtKB-KW"/>
</dbReference>
<keyword evidence="10" id="KW-1185">Reference proteome</keyword>
<dbReference type="GO" id="GO:0016757">
    <property type="term" value="F:glycosyltransferase activity"/>
    <property type="evidence" value="ECO:0007669"/>
    <property type="project" value="UniProtKB-KW"/>
</dbReference>
<dbReference type="Proteomes" id="UP000553343">
    <property type="component" value="Unassembled WGS sequence"/>
</dbReference>
<keyword evidence="5 9" id="KW-0808">Transferase</keyword>
<dbReference type="InterPro" id="IPR049438">
    <property type="entry name" value="TreT_GT1"/>
</dbReference>
<proteinExistence type="inferred from homology"/>
<dbReference type="Gene3D" id="3.40.50.2000">
    <property type="entry name" value="Glycogen Phosphorylase B"/>
    <property type="match status" value="2"/>
</dbReference>
<comment type="subunit">
    <text evidence="2">Homodimer.</text>
</comment>
<evidence type="ECO:0000256" key="6">
    <source>
        <dbReference type="ARBA" id="ARBA00023277"/>
    </source>
</evidence>
<dbReference type="RefSeq" id="WP_178365941.1">
    <property type="nucleotide sequence ID" value="NZ_JACADJ010000012.1"/>
</dbReference>
<evidence type="ECO:0000259" key="7">
    <source>
        <dbReference type="Pfam" id="PF00534"/>
    </source>
</evidence>
<feature type="domain" description="Glycosyl transferase family 1" evidence="7">
    <location>
        <begin position="214"/>
        <end position="380"/>
    </location>
</feature>
<evidence type="ECO:0000256" key="1">
    <source>
        <dbReference type="ARBA" id="ARBA00009481"/>
    </source>
</evidence>
<evidence type="ECO:0000256" key="4">
    <source>
        <dbReference type="ARBA" id="ARBA00022676"/>
    </source>
</evidence>
<name>A0A850STL1_9BACT</name>
<reference evidence="9 10" key="1">
    <citation type="submission" date="2020-06" db="EMBL/GenBank/DDBJ databases">
        <title>High-quality draft genome of sulfate reducer Desulfobacter latus type strain AcrS2 isolated from marine sediment.</title>
        <authorList>
            <person name="Hoppe M."/>
            <person name="Larsen C.K."/>
            <person name="Marshall I.P.G."/>
            <person name="Schramm A."/>
            <person name="Marietou A.G."/>
        </authorList>
    </citation>
    <scope>NUCLEOTIDE SEQUENCE [LARGE SCALE GENOMIC DNA]</scope>
    <source>
        <strain evidence="9 10">AcRS2</strain>
    </source>
</reference>
<dbReference type="PANTHER" id="PTHR47779">
    <property type="entry name" value="SYNTHASE (CCG-9), PUTATIVE (AFU_ORTHOLOGUE AFUA_3G12100)-RELATED"/>
    <property type="match status" value="1"/>
</dbReference>
<dbReference type="InterPro" id="IPR001296">
    <property type="entry name" value="Glyco_trans_1"/>
</dbReference>
<accession>A0A850STL1</accession>
<dbReference type="PANTHER" id="PTHR47779:SF1">
    <property type="entry name" value="SYNTHASE (CCG-9), PUTATIVE (AFU_ORTHOLOGUE AFUA_3G12100)-RELATED"/>
    <property type="match status" value="1"/>
</dbReference>
<keyword evidence="3" id="KW-0313">Glucose metabolism</keyword>
<evidence type="ECO:0000313" key="10">
    <source>
        <dbReference type="Proteomes" id="UP000553343"/>
    </source>
</evidence>
<dbReference type="InterPro" id="IPR052078">
    <property type="entry name" value="Trehalose_Metab_GTase"/>
</dbReference>